<protein>
    <recommendedName>
        <fullName evidence="3">Sphingomyelin phosphodiesterase C-terminal domain-containing protein</fullName>
    </recommendedName>
</protein>
<name>A0A814PP84_9BILA</name>
<reference evidence="4" key="1">
    <citation type="submission" date="2021-02" db="EMBL/GenBank/DDBJ databases">
        <authorList>
            <person name="Nowell W R."/>
        </authorList>
    </citation>
    <scope>NUCLEOTIDE SEQUENCE</scope>
</reference>
<dbReference type="GO" id="GO:0046513">
    <property type="term" value="P:ceramide biosynthetic process"/>
    <property type="evidence" value="ECO:0007669"/>
    <property type="project" value="TreeGrafter"/>
</dbReference>
<organism evidence="4 5">
    <name type="scientific">Adineta steineri</name>
    <dbReference type="NCBI Taxonomy" id="433720"/>
    <lineage>
        <taxon>Eukaryota</taxon>
        <taxon>Metazoa</taxon>
        <taxon>Spiralia</taxon>
        <taxon>Gnathifera</taxon>
        <taxon>Rotifera</taxon>
        <taxon>Eurotatoria</taxon>
        <taxon>Bdelloidea</taxon>
        <taxon>Adinetida</taxon>
        <taxon>Adinetidae</taxon>
        <taxon>Adineta</taxon>
    </lineage>
</organism>
<dbReference type="PANTHER" id="PTHR10340">
    <property type="entry name" value="SPHINGOMYELIN PHOSPHODIESTERASE"/>
    <property type="match status" value="1"/>
</dbReference>
<dbReference type="OrthoDB" id="282973at2759"/>
<accession>A0A814PP84</accession>
<gene>
    <name evidence="4" type="ORF">VCS650_LOCUS20512</name>
</gene>
<evidence type="ECO:0000313" key="4">
    <source>
        <dbReference type="EMBL" id="CAF1108693.1"/>
    </source>
</evidence>
<keyword evidence="1" id="KW-0378">Hydrolase</keyword>
<dbReference type="EMBL" id="CAJNON010000213">
    <property type="protein sequence ID" value="CAF1108693.1"/>
    <property type="molecule type" value="Genomic_DNA"/>
</dbReference>
<proteinExistence type="predicted"/>
<dbReference type="GO" id="GO:0006685">
    <property type="term" value="P:sphingomyelin catabolic process"/>
    <property type="evidence" value="ECO:0007669"/>
    <property type="project" value="TreeGrafter"/>
</dbReference>
<evidence type="ECO:0000259" key="3">
    <source>
        <dbReference type="Pfam" id="PF19272"/>
    </source>
</evidence>
<dbReference type="GO" id="GO:0016020">
    <property type="term" value="C:membrane"/>
    <property type="evidence" value="ECO:0007669"/>
    <property type="project" value="GOC"/>
</dbReference>
<evidence type="ECO:0000313" key="5">
    <source>
        <dbReference type="Proteomes" id="UP000663891"/>
    </source>
</evidence>
<dbReference type="AlphaFoldDB" id="A0A814PP84"/>
<feature type="domain" description="Sphingomyelin phosphodiesterase C-terminal" evidence="3">
    <location>
        <begin position="71"/>
        <end position="179"/>
    </location>
</feature>
<comment type="caution">
    <text evidence="4">The sequence shown here is derived from an EMBL/GenBank/DDBJ whole genome shotgun (WGS) entry which is preliminary data.</text>
</comment>
<evidence type="ECO:0000256" key="2">
    <source>
        <dbReference type="ARBA" id="ARBA00023180"/>
    </source>
</evidence>
<evidence type="ECO:0000256" key="1">
    <source>
        <dbReference type="ARBA" id="ARBA00022801"/>
    </source>
</evidence>
<dbReference type="Proteomes" id="UP000663891">
    <property type="component" value="Unassembled WGS sequence"/>
</dbReference>
<dbReference type="InterPro" id="IPR045473">
    <property type="entry name" value="ASM_C"/>
</dbReference>
<dbReference type="PANTHER" id="PTHR10340:SF34">
    <property type="entry name" value="SPHINGOMYELIN PHOSPHODIESTERASE"/>
    <property type="match status" value="1"/>
</dbReference>
<dbReference type="GO" id="GO:0005615">
    <property type="term" value="C:extracellular space"/>
    <property type="evidence" value="ECO:0007669"/>
    <property type="project" value="TreeGrafter"/>
</dbReference>
<dbReference type="GO" id="GO:0005764">
    <property type="term" value="C:lysosome"/>
    <property type="evidence" value="ECO:0007669"/>
    <property type="project" value="TreeGrafter"/>
</dbReference>
<dbReference type="GO" id="GO:0061750">
    <property type="term" value="F:acid sphingomyelin phosphodiesterase activity"/>
    <property type="evidence" value="ECO:0007669"/>
    <property type="project" value="TreeGrafter"/>
</dbReference>
<sequence>MKEFHLAFVDYRTVLDYSPSHLIPQQEYIKTVQTQPTGNVWDFENEWSTAVCGCCYDVGAYMAPSLTTSSYLNPGYRVYSLDGDYAGSSFWALDHRTVIMNLTATNLYNKTIFIDEYDARDAYQMENLFPNDWNNLIERLKNDLDGPLMGLAYQYYTKSYAHGNQCDHHCRRGLLCNFITARSDDIHACDAIPPFQS</sequence>
<keyword evidence="2" id="KW-0325">Glycoprotein</keyword>
<dbReference type="Pfam" id="PF19272">
    <property type="entry name" value="ASMase_C"/>
    <property type="match status" value="1"/>
</dbReference>